<dbReference type="GO" id="GO:0005737">
    <property type="term" value="C:cytoplasm"/>
    <property type="evidence" value="ECO:0007669"/>
    <property type="project" value="UniProtKB-SubCell"/>
</dbReference>
<dbReference type="Gene3D" id="3.40.50.300">
    <property type="entry name" value="P-loop containing nucleotide triphosphate hydrolases"/>
    <property type="match status" value="1"/>
</dbReference>
<keyword evidence="7 9" id="KW-0067">ATP-binding</keyword>
<gene>
    <name evidence="9" type="primary">recF</name>
    <name evidence="12" type="ORF">SAMN05660831_01419</name>
</gene>
<evidence type="ECO:0000259" key="11">
    <source>
        <dbReference type="Pfam" id="PF02463"/>
    </source>
</evidence>
<evidence type="ECO:0000256" key="8">
    <source>
        <dbReference type="ARBA" id="ARBA00023125"/>
    </source>
</evidence>
<dbReference type="InterPro" id="IPR003395">
    <property type="entry name" value="RecF/RecN/SMC_N"/>
</dbReference>
<dbReference type="AlphaFoldDB" id="A0A1I1RDN5"/>
<keyword evidence="8 9" id="KW-0238">DNA-binding</keyword>
<evidence type="ECO:0000256" key="10">
    <source>
        <dbReference type="RuleBase" id="RU000578"/>
    </source>
</evidence>
<dbReference type="NCBIfam" id="TIGR00611">
    <property type="entry name" value="recf"/>
    <property type="match status" value="1"/>
</dbReference>
<dbReference type="HAMAP" id="MF_00365">
    <property type="entry name" value="RecF"/>
    <property type="match status" value="1"/>
</dbReference>
<dbReference type="OrthoDB" id="9803889at2"/>
<comment type="subcellular location">
    <subcellularLocation>
        <location evidence="1 9 10">Cytoplasm</location>
    </subcellularLocation>
</comment>
<dbReference type="InterPro" id="IPR018078">
    <property type="entry name" value="DNA-binding_RecF_CS"/>
</dbReference>
<dbReference type="InterPro" id="IPR027417">
    <property type="entry name" value="P-loop_NTPase"/>
</dbReference>
<keyword evidence="4 9" id="KW-0963">Cytoplasm</keyword>
<organism evidence="12 13">
    <name type="scientific">Thiohalospira halophila DSM 15071</name>
    <dbReference type="NCBI Taxonomy" id="1123397"/>
    <lineage>
        <taxon>Bacteria</taxon>
        <taxon>Pseudomonadati</taxon>
        <taxon>Pseudomonadota</taxon>
        <taxon>Gammaproteobacteria</taxon>
        <taxon>Thiohalospirales</taxon>
        <taxon>Thiohalospiraceae</taxon>
        <taxon>Thiohalospira</taxon>
    </lineage>
</organism>
<evidence type="ECO:0000256" key="1">
    <source>
        <dbReference type="ARBA" id="ARBA00004496"/>
    </source>
</evidence>
<reference evidence="12 13" key="1">
    <citation type="submission" date="2016-10" db="EMBL/GenBank/DDBJ databases">
        <authorList>
            <person name="de Groot N.N."/>
        </authorList>
    </citation>
    <scope>NUCLEOTIDE SEQUENCE [LARGE SCALE GENOMIC DNA]</scope>
    <source>
        <strain evidence="12 13">HL3</strain>
    </source>
</reference>
<dbReference type="GO" id="GO:0003697">
    <property type="term" value="F:single-stranded DNA binding"/>
    <property type="evidence" value="ECO:0007669"/>
    <property type="project" value="UniProtKB-UniRule"/>
</dbReference>
<comment type="similarity">
    <text evidence="2 9 10">Belongs to the RecF family.</text>
</comment>
<keyword evidence="6 9" id="KW-0547">Nucleotide-binding</keyword>
<dbReference type="STRING" id="1123397.SAMN05660831_01419"/>
<dbReference type="PANTHER" id="PTHR32182">
    <property type="entry name" value="DNA REPLICATION AND REPAIR PROTEIN RECF"/>
    <property type="match status" value="1"/>
</dbReference>
<dbReference type="RefSeq" id="WP_093428068.1">
    <property type="nucleotide sequence ID" value="NZ_FOMJ01000004.1"/>
</dbReference>
<evidence type="ECO:0000256" key="4">
    <source>
        <dbReference type="ARBA" id="ARBA00022490"/>
    </source>
</evidence>
<dbReference type="Pfam" id="PF02463">
    <property type="entry name" value="SMC_N"/>
    <property type="match status" value="1"/>
</dbReference>
<evidence type="ECO:0000313" key="12">
    <source>
        <dbReference type="EMBL" id="SFD32471.1"/>
    </source>
</evidence>
<dbReference type="GO" id="GO:0009432">
    <property type="term" value="P:SOS response"/>
    <property type="evidence" value="ECO:0007669"/>
    <property type="project" value="UniProtKB-UniRule"/>
</dbReference>
<keyword evidence="9 10" id="KW-0227">DNA damage</keyword>
<keyword evidence="9 10" id="KW-0742">SOS response</keyword>
<dbReference type="GO" id="GO:0000731">
    <property type="term" value="P:DNA synthesis involved in DNA repair"/>
    <property type="evidence" value="ECO:0007669"/>
    <property type="project" value="TreeGrafter"/>
</dbReference>
<dbReference type="GO" id="GO:0006302">
    <property type="term" value="P:double-strand break repair"/>
    <property type="evidence" value="ECO:0007669"/>
    <property type="project" value="TreeGrafter"/>
</dbReference>
<dbReference type="GO" id="GO:0005524">
    <property type="term" value="F:ATP binding"/>
    <property type="evidence" value="ECO:0007669"/>
    <property type="project" value="UniProtKB-UniRule"/>
</dbReference>
<evidence type="ECO:0000256" key="6">
    <source>
        <dbReference type="ARBA" id="ARBA00022741"/>
    </source>
</evidence>
<keyword evidence="9 10" id="KW-0234">DNA repair</keyword>
<dbReference type="PANTHER" id="PTHR32182:SF0">
    <property type="entry name" value="DNA REPLICATION AND REPAIR PROTEIN RECF"/>
    <property type="match status" value="1"/>
</dbReference>
<evidence type="ECO:0000256" key="5">
    <source>
        <dbReference type="ARBA" id="ARBA00022705"/>
    </source>
</evidence>
<keyword evidence="5 9" id="KW-0235">DNA replication</keyword>
<dbReference type="EMBL" id="FOMJ01000004">
    <property type="protein sequence ID" value="SFD32471.1"/>
    <property type="molecule type" value="Genomic_DNA"/>
</dbReference>
<protein>
    <recommendedName>
        <fullName evidence="3 9">DNA replication and repair protein RecF</fullName>
    </recommendedName>
</protein>
<evidence type="ECO:0000256" key="7">
    <source>
        <dbReference type="ARBA" id="ARBA00022840"/>
    </source>
</evidence>
<comment type="function">
    <text evidence="9 10">The RecF protein is involved in DNA metabolism; it is required for DNA replication and normal SOS inducibility. RecF binds preferentially to single-stranded, linear DNA. It also seems to bind ATP.</text>
</comment>
<feature type="domain" description="RecF/RecN/SMC N-terminal" evidence="11">
    <location>
        <begin position="3"/>
        <end position="339"/>
    </location>
</feature>
<name>A0A1I1RDN5_9GAMM</name>
<feature type="binding site" evidence="9">
    <location>
        <begin position="30"/>
        <end position="37"/>
    </location>
    <ligand>
        <name>ATP</name>
        <dbReference type="ChEBI" id="CHEBI:30616"/>
    </ligand>
</feature>
<evidence type="ECO:0000256" key="9">
    <source>
        <dbReference type="HAMAP-Rule" id="MF_00365"/>
    </source>
</evidence>
<dbReference type="PROSITE" id="PS00618">
    <property type="entry name" value="RECF_2"/>
    <property type="match status" value="1"/>
</dbReference>
<dbReference type="InterPro" id="IPR001238">
    <property type="entry name" value="DNA-binding_RecF"/>
</dbReference>
<dbReference type="InterPro" id="IPR042174">
    <property type="entry name" value="RecF_2"/>
</dbReference>
<dbReference type="GO" id="GO:0006260">
    <property type="term" value="P:DNA replication"/>
    <property type="evidence" value="ECO:0007669"/>
    <property type="project" value="UniProtKB-UniRule"/>
</dbReference>
<evidence type="ECO:0000256" key="2">
    <source>
        <dbReference type="ARBA" id="ARBA00008016"/>
    </source>
</evidence>
<evidence type="ECO:0000256" key="3">
    <source>
        <dbReference type="ARBA" id="ARBA00020170"/>
    </source>
</evidence>
<sequence>MDLRRLVLRSVRNLADLDLALEPGVNWLIGANASGKTSVLEAVHILGLARSFRARSLRRVVEGGSGRLTVYGEVHWRNGEHRIGVEGGEGVSRLRRDGADADGIAELADCLPLQLLNPDSHRLIEGPPPERRALVDWGVFHVEPDFLRTWRRYRRVLEQRNAALRQGSGPAVARAWDQDLVALGEAVDAARRRYLDDLAPRAVAMAEEHFGLAGLDLHLQAGWARERSLAEALEAGWEGDRRQGHTGAGPHRAELALRIGGIPAAERVSRGQQKLLAAALRLAQLALFGERLGEGALLLLDDLPAELDEEHRGRLLDAVRELGIQALVTATEGGLVPRGEGEAQFRVEHGKVRRVV</sequence>
<proteinExistence type="inferred from homology"/>
<dbReference type="Gene3D" id="1.20.1050.90">
    <property type="entry name" value="RecF/RecN/SMC, N-terminal domain"/>
    <property type="match status" value="1"/>
</dbReference>
<dbReference type="SUPFAM" id="SSF52540">
    <property type="entry name" value="P-loop containing nucleoside triphosphate hydrolases"/>
    <property type="match status" value="1"/>
</dbReference>
<evidence type="ECO:0000313" key="13">
    <source>
        <dbReference type="Proteomes" id="UP000198611"/>
    </source>
</evidence>
<dbReference type="Proteomes" id="UP000198611">
    <property type="component" value="Unassembled WGS sequence"/>
</dbReference>
<keyword evidence="13" id="KW-1185">Reference proteome</keyword>
<accession>A0A1I1RDN5</accession>